<accession>A0A2S2QLH9</accession>
<evidence type="ECO:0000256" key="1">
    <source>
        <dbReference type="SAM" id="Phobius"/>
    </source>
</evidence>
<organism evidence="2">
    <name type="scientific">Sipha flava</name>
    <name type="common">yellow sugarcane aphid</name>
    <dbReference type="NCBI Taxonomy" id="143950"/>
    <lineage>
        <taxon>Eukaryota</taxon>
        <taxon>Metazoa</taxon>
        <taxon>Ecdysozoa</taxon>
        <taxon>Arthropoda</taxon>
        <taxon>Hexapoda</taxon>
        <taxon>Insecta</taxon>
        <taxon>Pterygota</taxon>
        <taxon>Neoptera</taxon>
        <taxon>Paraneoptera</taxon>
        <taxon>Hemiptera</taxon>
        <taxon>Sternorrhyncha</taxon>
        <taxon>Aphidomorpha</taxon>
        <taxon>Aphidoidea</taxon>
        <taxon>Aphididae</taxon>
        <taxon>Sipha</taxon>
    </lineage>
</organism>
<name>A0A2S2QLH9_9HEMI</name>
<gene>
    <name evidence="2" type="ORF">g.145893</name>
</gene>
<keyword evidence="1" id="KW-1133">Transmembrane helix</keyword>
<keyword evidence="1" id="KW-0472">Membrane</keyword>
<protein>
    <submittedName>
        <fullName evidence="2">Uncharacterized protein</fullName>
    </submittedName>
</protein>
<sequence>MKLATYSTYSTFFVFFILSNRCARIRKVNSPFDFSRFLNKPAQLRELYVKVGPRRALQSIPLIVYNVSRRNCAIFSVLILRYFFAQVTVFIFFFSLYTFDFCCAHPLLSY</sequence>
<dbReference type="EMBL" id="GGMS01009381">
    <property type="protein sequence ID" value="MBY78584.1"/>
    <property type="molecule type" value="Transcribed_RNA"/>
</dbReference>
<dbReference type="AlphaFoldDB" id="A0A2S2QLH9"/>
<proteinExistence type="predicted"/>
<keyword evidence="1" id="KW-0812">Transmembrane</keyword>
<reference evidence="2" key="1">
    <citation type="submission" date="2018-04" db="EMBL/GenBank/DDBJ databases">
        <title>Transcriptome assembly of Sipha flava.</title>
        <authorList>
            <person name="Scully E.D."/>
            <person name="Geib S.M."/>
            <person name="Palmer N.A."/>
            <person name="Koch K."/>
            <person name="Bradshaw J."/>
            <person name="Heng-Moss T."/>
            <person name="Sarath G."/>
        </authorList>
    </citation>
    <scope>NUCLEOTIDE SEQUENCE</scope>
</reference>
<feature type="transmembrane region" description="Helical" evidence="1">
    <location>
        <begin position="78"/>
        <end position="99"/>
    </location>
</feature>
<evidence type="ECO:0000313" key="2">
    <source>
        <dbReference type="EMBL" id="MBY78584.1"/>
    </source>
</evidence>